<dbReference type="AlphaFoldDB" id="Q24DN7"/>
<sequence length="653" mass="76362">MKTLKNQDTLNLSQSLEDNQNKIEETHKLIQQIEKQLQTLSQQPSLPLTIPTETLSQNQTDQIFQQPLIHLKNQQFEQSSNNPRQNILNQQDIITTDQGQYNQNYYANLPELGQQDQQASIQMESKQQSAHFQQFSHNNSLRNNQMQLNMNQSREIGKIRNQISPPSRQEKQMSVNGAINQSLMKEIGKEYQTQDLKELQREHLQEVTLLEQAYRKKILDMEQIIEQQKLQQEKQLMDMQSLLLTLEQKESIISQLKNRQVESYNQQRVFTQYEQQQEMMILAKKLEISEKEKLELMSQNENLNRQYKLVLSQNEILSNKYNRILNLYHQLVDNDKEKLIQMQYAESLNKEQSLFLSPQSRTRPTNNNINQINNISSIQQYNSTPPVNSNHLKDSNLQIQNELDLLDEIYQQRNAAVFSSLNRKPYQLSLSGQKNNMQNQAPQQLFSVEQMYNNNQQQFLQQNNQQSNQQVQNNCPQNQQNKYATNVQRNSQENEDIQNQSQRQFSRDNSNEDISLPIKIFDRKDNINQKTSNQLKSPSRDPQKENKSNQSKAKNIGGDIKKNISNIKNALEENIQTYQHLPTEIQQTSKRETINDFLNLSESVQTKKSTKIKNQSGLNATKSTINNKSVITNKSLNKSKINQKTKLSKKVLK</sequence>
<reference evidence="4" key="1">
    <citation type="journal article" date="2006" name="PLoS Biol.">
        <title>Macronuclear genome sequence of the ciliate Tetrahymena thermophila, a model eukaryote.</title>
        <authorList>
            <person name="Eisen J.A."/>
            <person name="Coyne R.S."/>
            <person name="Wu M."/>
            <person name="Wu D."/>
            <person name="Thiagarajan M."/>
            <person name="Wortman J.R."/>
            <person name="Badger J.H."/>
            <person name="Ren Q."/>
            <person name="Amedeo P."/>
            <person name="Jones K.M."/>
            <person name="Tallon L.J."/>
            <person name="Delcher A.L."/>
            <person name="Salzberg S.L."/>
            <person name="Silva J.C."/>
            <person name="Haas B.J."/>
            <person name="Majoros W.H."/>
            <person name="Farzad M."/>
            <person name="Carlton J.M."/>
            <person name="Smith R.K. Jr."/>
            <person name="Garg J."/>
            <person name="Pearlman R.E."/>
            <person name="Karrer K.M."/>
            <person name="Sun L."/>
            <person name="Manning G."/>
            <person name="Elde N.C."/>
            <person name="Turkewitz A.P."/>
            <person name="Asai D.J."/>
            <person name="Wilkes D.E."/>
            <person name="Wang Y."/>
            <person name="Cai H."/>
            <person name="Collins K."/>
            <person name="Stewart B.A."/>
            <person name="Lee S.R."/>
            <person name="Wilamowska K."/>
            <person name="Weinberg Z."/>
            <person name="Ruzzo W.L."/>
            <person name="Wloga D."/>
            <person name="Gaertig J."/>
            <person name="Frankel J."/>
            <person name="Tsao C.-C."/>
            <person name="Gorovsky M.A."/>
            <person name="Keeling P.J."/>
            <person name="Waller R.F."/>
            <person name="Patron N.J."/>
            <person name="Cherry J.M."/>
            <person name="Stover N.A."/>
            <person name="Krieger C.J."/>
            <person name="del Toro C."/>
            <person name="Ryder H.F."/>
            <person name="Williamson S.C."/>
            <person name="Barbeau R.A."/>
            <person name="Hamilton E.P."/>
            <person name="Orias E."/>
        </authorList>
    </citation>
    <scope>NUCLEOTIDE SEQUENCE [LARGE SCALE GENOMIC DNA]</scope>
    <source>
        <strain evidence="4">SB210</strain>
    </source>
</reference>
<feature type="compositionally biased region" description="Basic and acidic residues" evidence="2">
    <location>
        <begin position="538"/>
        <end position="547"/>
    </location>
</feature>
<dbReference type="HOGENOM" id="CLU_420103_0_0_1"/>
<dbReference type="KEGG" id="tet:TTHERM_01143850"/>
<feature type="coiled-coil region" evidence="1">
    <location>
        <begin position="16"/>
        <end position="43"/>
    </location>
</feature>
<dbReference type="STRING" id="312017.Q24DN7"/>
<evidence type="ECO:0000256" key="1">
    <source>
        <dbReference type="SAM" id="Coils"/>
    </source>
</evidence>
<gene>
    <name evidence="3" type="ORF">TTHERM_01143850</name>
</gene>
<dbReference type="GeneID" id="7837167"/>
<evidence type="ECO:0000256" key="2">
    <source>
        <dbReference type="SAM" id="MobiDB-lite"/>
    </source>
</evidence>
<feature type="region of interest" description="Disordered" evidence="2">
    <location>
        <begin position="487"/>
        <end position="561"/>
    </location>
</feature>
<dbReference type="Proteomes" id="UP000009168">
    <property type="component" value="Unassembled WGS sequence"/>
</dbReference>
<organism evidence="3 4">
    <name type="scientific">Tetrahymena thermophila (strain SB210)</name>
    <dbReference type="NCBI Taxonomy" id="312017"/>
    <lineage>
        <taxon>Eukaryota</taxon>
        <taxon>Sar</taxon>
        <taxon>Alveolata</taxon>
        <taxon>Ciliophora</taxon>
        <taxon>Intramacronucleata</taxon>
        <taxon>Oligohymenophorea</taxon>
        <taxon>Hymenostomatida</taxon>
        <taxon>Tetrahymenina</taxon>
        <taxon>Tetrahymenidae</taxon>
        <taxon>Tetrahymena</taxon>
    </lineage>
</organism>
<feature type="compositionally biased region" description="Polar residues" evidence="2">
    <location>
        <begin position="487"/>
        <end position="504"/>
    </location>
</feature>
<evidence type="ECO:0000313" key="3">
    <source>
        <dbReference type="EMBL" id="EAS05876.1"/>
    </source>
</evidence>
<dbReference type="InParanoid" id="Q24DN7"/>
<feature type="compositionally biased region" description="Polar residues" evidence="2">
    <location>
        <begin position="528"/>
        <end position="537"/>
    </location>
</feature>
<proteinExistence type="predicted"/>
<keyword evidence="1" id="KW-0175">Coiled coil</keyword>
<evidence type="ECO:0000313" key="4">
    <source>
        <dbReference type="Proteomes" id="UP000009168"/>
    </source>
</evidence>
<dbReference type="EMBL" id="GG662317">
    <property type="protein sequence ID" value="EAS05876.1"/>
    <property type="molecule type" value="Genomic_DNA"/>
</dbReference>
<keyword evidence="4" id="KW-1185">Reference proteome</keyword>
<protein>
    <submittedName>
        <fullName evidence="3">Uncharacterized protein</fullName>
    </submittedName>
</protein>
<accession>Q24DN7</accession>
<feature type="coiled-coil region" evidence="1">
    <location>
        <begin position="229"/>
        <end position="259"/>
    </location>
</feature>
<feature type="coiled-coil region" evidence="1">
    <location>
        <begin position="286"/>
        <end position="320"/>
    </location>
</feature>
<name>Q24DN7_TETTS</name>
<dbReference type="RefSeq" id="XP_001026121.1">
    <property type="nucleotide sequence ID" value="XM_001026121.2"/>
</dbReference>